<feature type="compositionally biased region" description="Basic and acidic residues" evidence="2">
    <location>
        <begin position="1"/>
        <end position="15"/>
    </location>
</feature>
<sequence length="326" mass="37644">MDGEKPSETREDHTDQQPQRPGDWILELFSPTYINAADALAGKDGSPANEVRKVRYVSACDPESIKTVYERVHMMLKLDEELKREEKDARKGTTSSKKGVGEDRQIDLRDSGIWNSEELSVLRNVFRAAKSQISELEVKLRQSQRHSGELEDKLTAQSKVLETKSAKLTEATKANHRLKIHCDDLQQQLNASGMKLDAVTEMWKEIDQEKLRMMKETQEMRIALDRERLAREQLEIQLREAGQEVTRERILAEENAKTRYEHRILKLEEELGKTLEELDHEKQLHSMSKKALEHLRNHFASLPLQDVLPPGVVDRDQVSRISHIQD</sequence>
<evidence type="ECO:0000313" key="3">
    <source>
        <dbReference type="EMBL" id="KAK7478286.1"/>
    </source>
</evidence>
<organism evidence="3 4">
    <name type="scientific">Batillaria attramentaria</name>
    <dbReference type="NCBI Taxonomy" id="370345"/>
    <lineage>
        <taxon>Eukaryota</taxon>
        <taxon>Metazoa</taxon>
        <taxon>Spiralia</taxon>
        <taxon>Lophotrochozoa</taxon>
        <taxon>Mollusca</taxon>
        <taxon>Gastropoda</taxon>
        <taxon>Caenogastropoda</taxon>
        <taxon>Sorbeoconcha</taxon>
        <taxon>Cerithioidea</taxon>
        <taxon>Batillariidae</taxon>
        <taxon>Batillaria</taxon>
    </lineage>
</organism>
<name>A0ABD0JU43_9CAEN</name>
<feature type="coiled-coil region" evidence="1">
    <location>
        <begin position="224"/>
        <end position="284"/>
    </location>
</feature>
<dbReference type="AlphaFoldDB" id="A0ABD0JU43"/>
<feature type="region of interest" description="Disordered" evidence="2">
    <location>
        <begin position="1"/>
        <end position="23"/>
    </location>
</feature>
<comment type="caution">
    <text evidence="3">The sequence shown here is derived from an EMBL/GenBank/DDBJ whole genome shotgun (WGS) entry which is preliminary data.</text>
</comment>
<dbReference type="EMBL" id="JACVVK020000329">
    <property type="protein sequence ID" value="KAK7478286.1"/>
    <property type="molecule type" value="Genomic_DNA"/>
</dbReference>
<reference evidence="3 4" key="1">
    <citation type="journal article" date="2023" name="Sci. Data">
        <title>Genome assembly of the Korean intertidal mud-creeper Batillaria attramentaria.</title>
        <authorList>
            <person name="Patra A.K."/>
            <person name="Ho P.T."/>
            <person name="Jun S."/>
            <person name="Lee S.J."/>
            <person name="Kim Y."/>
            <person name="Won Y.J."/>
        </authorList>
    </citation>
    <scope>NUCLEOTIDE SEQUENCE [LARGE SCALE GENOMIC DNA]</scope>
    <source>
        <strain evidence="3">Wonlab-2016</strain>
    </source>
</reference>
<keyword evidence="4" id="KW-1185">Reference proteome</keyword>
<keyword evidence="1" id="KW-0175">Coiled coil</keyword>
<evidence type="ECO:0000256" key="2">
    <source>
        <dbReference type="SAM" id="MobiDB-lite"/>
    </source>
</evidence>
<evidence type="ECO:0000313" key="4">
    <source>
        <dbReference type="Proteomes" id="UP001519460"/>
    </source>
</evidence>
<evidence type="ECO:0000256" key="1">
    <source>
        <dbReference type="SAM" id="Coils"/>
    </source>
</evidence>
<protein>
    <submittedName>
        <fullName evidence="3">Uncharacterized protein</fullName>
    </submittedName>
</protein>
<gene>
    <name evidence="3" type="ORF">BaRGS_00030438</name>
</gene>
<dbReference type="Proteomes" id="UP001519460">
    <property type="component" value="Unassembled WGS sequence"/>
</dbReference>
<feature type="coiled-coil region" evidence="1">
    <location>
        <begin position="126"/>
        <end position="188"/>
    </location>
</feature>
<accession>A0ABD0JU43</accession>
<proteinExistence type="predicted"/>